<dbReference type="EMBL" id="JAUHHV010000008">
    <property type="protein sequence ID" value="KAK1415651.1"/>
    <property type="molecule type" value="Genomic_DNA"/>
</dbReference>
<keyword evidence="2" id="KW-1185">Reference proteome</keyword>
<accession>A0AAD8NP70</accession>
<name>A0AAD8NP70_TARER</name>
<sequence>MDLLIFVTISDVMSHVWDPTIRCFDGFTRHYLRKFLILVPHNWRAKVINIIFMDTKEVFKDEETFWGQWVSQK</sequence>
<protein>
    <submittedName>
        <fullName evidence="1">Uncharacterized protein</fullName>
    </submittedName>
</protein>
<dbReference type="Proteomes" id="UP001229421">
    <property type="component" value="Unassembled WGS sequence"/>
</dbReference>
<organism evidence="1 2">
    <name type="scientific">Tagetes erecta</name>
    <name type="common">African marigold</name>
    <dbReference type="NCBI Taxonomy" id="13708"/>
    <lineage>
        <taxon>Eukaryota</taxon>
        <taxon>Viridiplantae</taxon>
        <taxon>Streptophyta</taxon>
        <taxon>Embryophyta</taxon>
        <taxon>Tracheophyta</taxon>
        <taxon>Spermatophyta</taxon>
        <taxon>Magnoliopsida</taxon>
        <taxon>eudicotyledons</taxon>
        <taxon>Gunneridae</taxon>
        <taxon>Pentapetalae</taxon>
        <taxon>asterids</taxon>
        <taxon>campanulids</taxon>
        <taxon>Asterales</taxon>
        <taxon>Asteraceae</taxon>
        <taxon>Asteroideae</taxon>
        <taxon>Heliantheae alliance</taxon>
        <taxon>Tageteae</taxon>
        <taxon>Tagetes</taxon>
    </lineage>
</organism>
<gene>
    <name evidence="1" type="ORF">QVD17_31436</name>
</gene>
<comment type="caution">
    <text evidence="1">The sequence shown here is derived from an EMBL/GenBank/DDBJ whole genome shotgun (WGS) entry which is preliminary data.</text>
</comment>
<dbReference type="AlphaFoldDB" id="A0AAD8NP70"/>
<proteinExistence type="predicted"/>
<evidence type="ECO:0000313" key="2">
    <source>
        <dbReference type="Proteomes" id="UP001229421"/>
    </source>
</evidence>
<evidence type="ECO:0000313" key="1">
    <source>
        <dbReference type="EMBL" id="KAK1415651.1"/>
    </source>
</evidence>
<reference evidence="1" key="1">
    <citation type="journal article" date="2023" name="bioRxiv">
        <title>Improved chromosome-level genome assembly for marigold (Tagetes erecta).</title>
        <authorList>
            <person name="Jiang F."/>
            <person name="Yuan L."/>
            <person name="Wang S."/>
            <person name="Wang H."/>
            <person name="Xu D."/>
            <person name="Wang A."/>
            <person name="Fan W."/>
        </authorList>
    </citation>
    <scope>NUCLEOTIDE SEQUENCE</scope>
    <source>
        <strain evidence="1">WSJ</strain>
        <tissue evidence="1">Leaf</tissue>
    </source>
</reference>